<protein>
    <recommendedName>
        <fullName evidence="4">Serine aminopeptidase S33 domain-containing protein</fullName>
    </recommendedName>
</protein>
<evidence type="ECO:0008006" key="4">
    <source>
        <dbReference type="Google" id="ProtNLM"/>
    </source>
</evidence>
<organism evidence="2 3">
    <name type="scientific">Gordonia sputi NBRC 100414</name>
    <dbReference type="NCBI Taxonomy" id="1089453"/>
    <lineage>
        <taxon>Bacteria</taxon>
        <taxon>Bacillati</taxon>
        <taxon>Actinomycetota</taxon>
        <taxon>Actinomycetes</taxon>
        <taxon>Mycobacteriales</taxon>
        <taxon>Gordoniaceae</taxon>
        <taxon>Gordonia</taxon>
    </lineage>
</organism>
<dbReference type="Gene3D" id="3.40.50.1820">
    <property type="entry name" value="alpha/beta hydrolase"/>
    <property type="match status" value="2"/>
</dbReference>
<comment type="caution">
    <text evidence="2">The sequence shown here is derived from an EMBL/GenBank/DDBJ whole genome shotgun (WGS) entry which is preliminary data.</text>
</comment>
<evidence type="ECO:0000256" key="1">
    <source>
        <dbReference type="SAM" id="MobiDB-lite"/>
    </source>
</evidence>
<reference evidence="2 3" key="1">
    <citation type="submission" date="2012-02" db="EMBL/GenBank/DDBJ databases">
        <title>Whole genome shotgun sequence of Gordonia sputi NBRC 100414.</title>
        <authorList>
            <person name="Yoshida I."/>
            <person name="Hosoyama A."/>
            <person name="Tsuchikane K."/>
            <person name="Katsumata H."/>
            <person name="Yamazaki S."/>
            <person name="Fujita N."/>
        </authorList>
    </citation>
    <scope>NUCLEOTIDE SEQUENCE [LARGE SCALE GENOMIC DNA]</scope>
    <source>
        <strain evidence="2 3">NBRC 100414</strain>
    </source>
</reference>
<dbReference type="PIRSF" id="PIRSF029171">
    <property type="entry name" value="Esterase_LipA"/>
    <property type="match status" value="1"/>
</dbReference>
<dbReference type="GO" id="GO:0004806">
    <property type="term" value="F:triacylglycerol lipase activity"/>
    <property type="evidence" value="ECO:0007669"/>
    <property type="project" value="InterPro"/>
</dbReference>
<dbReference type="InterPro" id="IPR029058">
    <property type="entry name" value="AB_hydrolase_fold"/>
</dbReference>
<evidence type="ECO:0000313" key="3">
    <source>
        <dbReference type="Proteomes" id="UP000005845"/>
    </source>
</evidence>
<dbReference type="SUPFAM" id="SSF53474">
    <property type="entry name" value="alpha/beta-Hydrolases"/>
    <property type="match status" value="1"/>
</dbReference>
<proteinExistence type="predicted"/>
<dbReference type="AlphaFoldDB" id="H5U6G1"/>
<dbReference type="InterPro" id="IPR005152">
    <property type="entry name" value="Lipase_secreted"/>
</dbReference>
<accession>H5U6G1</accession>
<gene>
    <name evidence="2" type="ORF">GOSPT_125_00860</name>
</gene>
<dbReference type="eggNOG" id="COG1073">
    <property type="taxonomic scope" value="Bacteria"/>
</dbReference>
<dbReference type="PANTHER" id="PTHR34853">
    <property type="match status" value="1"/>
</dbReference>
<dbReference type="EMBL" id="BAFC01000123">
    <property type="protein sequence ID" value="GAB41319.1"/>
    <property type="molecule type" value="Genomic_DNA"/>
</dbReference>
<evidence type="ECO:0000313" key="2">
    <source>
        <dbReference type="EMBL" id="GAB41319.1"/>
    </source>
</evidence>
<sequence>MSPAAVISTFTSRRAATALAVGVVCLLAITVSGCAQSTDDTPLTLSPSAAAYPESPLPSASLTTPRDTGKPGAVLAVEDPPRGPVKAINNRDAVVKRIIYRSTSGIDNSATEVSGILVVPKGTPPAGGWPLIAFGHGNSGTESTCGPSEYGNLLGNDTIIEAFRLNGYAVVMSDYQGLGHGKGNHPFLSAKTYGNNQIDAVRAAQAIAPDVSKHWVSFGVSLGGMAAWAAGDRQPEYGSDTDLDATVALVPVGDMRGLADRAAQGTLTRDQYPLLVYALDSLSKTFPDRFNLDDYRSERAKSEWETLIRCVPDSTGDLTATQRALNSLTPQDLKPKTVAATDALRDQLADYALPAGRNNSPVLVMYGTDDPLIPPQWTERVIGKACQEGENLTIVKRVGDTHAGLDSSQAIPWMKGVLNGDKPQSNCDDRP</sequence>
<dbReference type="PANTHER" id="PTHR34853:SF1">
    <property type="entry name" value="LIPASE 5"/>
    <property type="match status" value="1"/>
</dbReference>
<keyword evidence="3" id="KW-1185">Reference proteome</keyword>
<feature type="region of interest" description="Disordered" evidence="1">
    <location>
        <begin position="45"/>
        <end position="82"/>
    </location>
</feature>
<dbReference type="Proteomes" id="UP000005845">
    <property type="component" value="Unassembled WGS sequence"/>
</dbReference>
<dbReference type="GO" id="GO:0016042">
    <property type="term" value="P:lipid catabolic process"/>
    <property type="evidence" value="ECO:0007669"/>
    <property type="project" value="InterPro"/>
</dbReference>
<dbReference type="RefSeq" id="WP_005208639.1">
    <property type="nucleotide sequence ID" value="NZ_BAFC01000123.1"/>
</dbReference>
<name>H5U6G1_9ACTN</name>
<dbReference type="Pfam" id="PF03583">
    <property type="entry name" value="LIP"/>
    <property type="match status" value="1"/>
</dbReference>